<reference evidence="7 8" key="1">
    <citation type="journal article" date="2013" name="Genome Announc.">
        <title>Draft Genome of the Nitrogen-Fixing Bacterium Pseudomonas stutzeri Strain KOS6 Isolated from Industrial Hydrocarbon Sludge.</title>
        <authorList>
            <person name="Grigoryeva T.V."/>
            <person name="Laikov A.V."/>
            <person name="Naumova R.P."/>
            <person name="Manolov A.I."/>
            <person name="Larin A.K."/>
            <person name="Karpova I.Y."/>
            <person name="Semashko T.A."/>
            <person name="Alexeev D.G."/>
            <person name="Kostryukova E.S."/>
            <person name="Muller R."/>
            <person name="Govorun V.M."/>
        </authorList>
    </citation>
    <scope>NUCLEOTIDE SEQUENCE [LARGE SCALE GENOMIC DNA]</scope>
    <source>
        <strain evidence="7 8">KOS6</strain>
    </source>
</reference>
<comment type="subcellular location">
    <subcellularLocation>
        <location evidence="2">Cell inner membrane</location>
    </subcellularLocation>
</comment>
<dbReference type="SMART" id="SM00267">
    <property type="entry name" value="GGDEF"/>
    <property type="match status" value="1"/>
</dbReference>
<keyword evidence="5" id="KW-0812">Transmembrane</keyword>
<dbReference type="GO" id="GO:0005886">
    <property type="term" value="C:plasma membrane"/>
    <property type="evidence" value="ECO:0007669"/>
    <property type="project" value="UniProtKB-SubCell"/>
</dbReference>
<evidence type="ECO:0000313" key="8">
    <source>
        <dbReference type="Proteomes" id="UP000026923"/>
    </source>
</evidence>
<dbReference type="InterPro" id="IPR050469">
    <property type="entry name" value="Diguanylate_Cyclase"/>
</dbReference>
<evidence type="ECO:0000256" key="2">
    <source>
        <dbReference type="ARBA" id="ARBA00004533"/>
    </source>
</evidence>
<dbReference type="CDD" id="cd13708">
    <property type="entry name" value="PBP2_BvgS_like_1"/>
    <property type="match status" value="1"/>
</dbReference>
<protein>
    <recommendedName>
        <fullName evidence="3">diguanylate cyclase</fullName>
        <ecNumber evidence="3">2.7.7.65</ecNumber>
    </recommendedName>
</protein>
<evidence type="ECO:0000256" key="4">
    <source>
        <dbReference type="ARBA" id="ARBA00034247"/>
    </source>
</evidence>
<dbReference type="SUPFAM" id="SSF55073">
    <property type="entry name" value="Nucleotide cyclase"/>
    <property type="match status" value="1"/>
</dbReference>
<sequence>MCVDPDWLPFEMLNARGEHEGIAADLLRLVAERTGLQLEVVPTRDWDASLAASQAGRCQLLSFLNQTPERDAWLIFTQPLFTDTNVVIAREDHPYVADLAAVSTATVALPSGTSIEERIRRDYPRLTIIRTDTDAQALSLVNERQADLTIRSLTVAAYTIRREGWFNLKIAGQLNSAHNQFRIGVLKGEPILRDILDKAIATITPVELNQIANSHAPIRLESGTDYRLLVQLVVLFSVILLTSLFWIGRLRRLNEQLQIKSQTDPLTGLANRAALDGRFAIALDQALRYHRPLSIVMLDVDHFKRINDEFGHQLGDRVLVQFAELLVGCLRGADVVGRWGGEEFMVLCPETSGQQALVFAERLCEQAREFPFATGQRQTLSAGVAELNATDTLDSLLRRADAALYRAKHEGRDRVCGLEAAVPC</sequence>
<dbReference type="SUPFAM" id="SSF53850">
    <property type="entry name" value="Periplasmic binding protein-like II"/>
    <property type="match status" value="1"/>
</dbReference>
<dbReference type="PANTHER" id="PTHR45138:SF9">
    <property type="entry name" value="DIGUANYLATE CYCLASE DGCM-RELATED"/>
    <property type="match status" value="1"/>
</dbReference>
<gene>
    <name evidence="7" type="ORF">B597_019705</name>
</gene>
<dbReference type="AlphaFoldDB" id="A0A061JJS0"/>
<dbReference type="SMART" id="SM00062">
    <property type="entry name" value="PBPb"/>
    <property type="match status" value="1"/>
</dbReference>
<dbReference type="Gene3D" id="3.40.190.10">
    <property type="entry name" value="Periplasmic binding protein-like II"/>
    <property type="match status" value="2"/>
</dbReference>
<keyword evidence="5" id="KW-1133">Transmembrane helix</keyword>
<dbReference type="eggNOG" id="COG3706">
    <property type="taxonomic scope" value="Bacteria"/>
</dbReference>
<keyword evidence="5" id="KW-0472">Membrane</keyword>
<dbReference type="HOGENOM" id="CLU_020667_1_0_6"/>
<comment type="caution">
    <text evidence="7">The sequence shown here is derived from an EMBL/GenBank/DDBJ whole genome shotgun (WGS) entry which is preliminary data.</text>
</comment>
<evidence type="ECO:0000313" key="7">
    <source>
        <dbReference type="EMBL" id="EWC39516.1"/>
    </source>
</evidence>
<name>A0A061JJS0_STUST</name>
<comment type="catalytic activity">
    <reaction evidence="4">
        <text>2 GTP = 3',3'-c-di-GMP + 2 diphosphate</text>
        <dbReference type="Rhea" id="RHEA:24898"/>
        <dbReference type="ChEBI" id="CHEBI:33019"/>
        <dbReference type="ChEBI" id="CHEBI:37565"/>
        <dbReference type="ChEBI" id="CHEBI:58805"/>
        <dbReference type="EC" id="2.7.7.65"/>
    </reaction>
</comment>
<dbReference type="FunFam" id="3.30.70.270:FF:000001">
    <property type="entry name" value="Diguanylate cyclase domain protein"/>
    <property type="match status" value="1"/>
</dbReference>
<dbReference type="EC" id="2.7.7.65" evidence="3"/>
<dbReference type="NCBIfam" id="TIGR00254">
    <property type="entry name" value="GGDEF"/>
    <property type="match status" value="1"/>
</dbReference>
<dbReference type="InterPro" id="IPR043128">
    <property type="entry name" value="Rev_trsase/Diguanyl_cyclase"/>
</dbReference>
<proteinExistence type="predicted"/>
<dbReference type="GO" id="GO:0052621">
    <property type="term" value="F:diguanylate cyclase activity"/>
    <property type="evidence" value="ECO:0007669"/>
    <property type="project" value="UniProtKB-EC"/>
</dbReference>
<evidence type="ECO:0000256" key="3">
    <source>
        <dbReference type="ARBA" id="ARBA00012528"/>
    </source>
</evidence>
<evidence type="ECO:0000256" key="1">
    <source>
        <dbReference type="ARBA" id="ARBA00001946"/>
    </source>
</evidence>
<dbReference type="PROSITE" id="PS50887">
    <property type="entry name" value="GGDEF"/>
    <property type="match status" value="1"/>
</dbReference>
<dbReference type="PANTHER" id="PTHR45138">
    <property type="entry name" value="REGULATORY COMPONENTS OF SENSORY TRANSDUCTION SYSTEM"/>
    <property type="match status" value="1"/>
</dbReference>
<feature type="domain" description="GGDEF" evidence="6">
    <location>
        <begin position="291"/>
        <end position="420"/>
    </location>
</feature>
<comment type="cofactor">
    <cofactor evidence="1">
        <name>Mg(2+)</name>
        <dbReference type="ChEBI" id="CHEBI:18420"/>
    </cofactor>
</comment>
<evidence type="ECO:0000256" key="5">
    <source>
        <dbReference type="SAM" id="Phobius"/>
    </source>
</evidence>
<organism evidence="7 8">
    <name type="scientific">Stutzerimonas stutzeri KOS6</name>
    <dbReference type="NCBI Taxonomy" id="1218352"/>
    <lineage>
        <taxon>Bacteria</taxon>
        <taxon>Pseudomonadati</taxon>
        <taxon>Pseudomonadota</taxon>
        <taxon>Gammaproteobacteria</taxon>
        <taxon>Pseudomonadales</taxon>
        <taxon>Pseudomonadaceae</taxon>
        <taxon>Stutzerimonas</taxon>
    </lineage>
</organism>
<dbReference type="InterPro" id="IPR001638">
    <property type="entry name" value="Solute-binding_3/MltF_N"/>
</dbReference>
<dbReference type="InterPro" id="IPR029787">
    <property type="entry name" value="Nucleotide_cyclase"/>
</dbReference>
<dbReference type="EMBL" id="AMCZ02000036">
    <property type="protein sequence ID" value="EWC39516.1"/>
    <property type="molecule type" value="Genomic_DNA"/>
</dbReference>
<dbReference type="InterPro" id="IPR000160">
    <property type="entry name" value="GGDEF_dom"/>
</dbReference>
<feature type="transmembrane region" description="Helical" evidence="5">
    <location>
        <begin position="228"/>
        <end position="247"/>
    </location>
</feature>
<dbReference type="Pfam" id="PF00990">
    <property type="entry name" value="GGDEF"/>
    <property type="match status" value="1"/>
</dbReference>
<dbReference type="Proteomes" id="UP000026923">
    <property type="component" value="Unassembled WGS sequence"/>
</dbReference>
<dbReference type="CDD" id="cd01949">
    <property type="entry name" value="GGDEF"/>
    <property type="match status" value="1"/>
</dbReference>
<dbReference type="Pfam" id="PF00497">
    <property type="entry name" value="SBP_bac_3"/>
    <property type="match status" value="1"/>
</dbReference>
<accession>A0A061JJS0</accession>
<dbReference type="Gene3D" id="3.30.70.270">
    <property type="match status" value="1"/>
</dbReference>
<evidence type="ECO:0000259" key="6">
    <source>
        <dbReference type="PROSITE" id="PS50887"/>
    </source>
</evidence>